<dbReference type="Gene3D" id="1.25.40.20">
    <property type="entry name" value="Ankyrin repeat-containing domain"/>
    <property type="match status" value="1"/>
</dbReference>
<evidence type="ECO:0000256" key="2">
    <source>
        <dbReference type="ARBA" id="ARBA00023043"/>
    </source>
</evidence>
<dbReference type="AlphaFoldDB" id="A0A7R8WQZ9"/>
<keyword evidence="2" id="KW-0040">ANK repeat</keyword>
<proteinExistence type="predicted"/>
<accession>A0A7R8WQZ9</accession>
<protein>
    <submittedName>
        <fullName evidence="4">Uncharacterized protein</fullName>
    </submittedName>
</protein>
<feature type="region of interest" description="Disordered" evidence="3">
    <location>
        <begin position="1"/>
        <end position="24"/>
    </location>
</feature>
<organism evidence="4">
    <name type="scientific">Cyprideis torosa</name>
    <dbReference type="NCBI Taxonomy" id="163714"/>
    <lineage>
        <taxon>Eukaryota</taxon>
        <taxon>Metazoa</taxon>
        <taxon>Ecdysozoa</taxon>
        <taxon>Arthropoda</taxon>
        <taxon>Crustacea</taxon>
        <taxon>Oligostraca</taxon>
        <taxon>Ostracoda</taxon>
        <taxon>Podocopa</taxon>
        <taxon>Podocopida</taxon>
        <taxon>Cytherocopina</taxon>
        <taxon>Cytheroidea</taxon>
        <taxon>Cytherideidae</taxon>
        <taxon>Cyprideis</taxon>
    </lineage>
</organism>
<gene>
    <name evidence="4" type="ORF">CTOB1V02_LOCUS13423</name>
</gene>
<evidence type="ECO:0000313" key="4">
    <source>
        <dbReference type="EMBL" id="CAD7235608.1"/>
    </source>
</evidence>
<dbReference type="SUPFAM" id="SSF48403">
    <property type="entry name" value="Ankyrin repeat"/>
    <property type="match status" value="1"/>
</dbReference>
<evidence type="ECO:0000256" key="1">
    <source>
        <dbReference type="ARBA" id="ARBA00022737"/>
    </source>
</evidence>
<feature type="compositionally biased region" description="Basic and acidic residues" evidence="3">
    <location>
        <begin position="127"/>
        <end position="136"/>
    </location>
</feature>
<dbReference type="PANTHER" id="PTHR24171">
    <property type="entry name" value="ANKYRIN REPEAT DOMAIN-CONTAINING PROTEIN 39-RELATED"/>
    <property type="match status" value="1"/>
</dbReference>
<reference evidence="4" key="1">
    <citation type="submission" date="2020-11" db="EMBL/GenBank/DDBJ databases">
        <authorList>
            <person name="Tran Van P."/>
        </authorList>
    </citation>
    <scope>NUCLEOTIDE SEQUENCE</scope>
</reference>
<feature type="non-terminal residue" evidence="4">
    <location>
        <position position="1"/>
    </location>
</feature>
<dbReference type="EMBL" id="OB673728">
    <property type="protein sequence ID" value="CAD7235608.1"/>
    <property type="molecule type" value="Genomic_DNA"/>
</dbReference>
<dbReference type="InterPro" id="IPR002110">
    <property type="entry name" value="Ankyrin_rpt"/>
</dbReference>
<sequence length="300" mass="32742">QEECEALSEGKEVPRRSPLADFGPFLDESGVLRMGGRLHKTNQGPQEAVHPAILSRVNTLDPQGQTLLHRAAKEGKVVVASEAVQKKVLMGKDSDRVAPPTLATPSVPPALMPRALRSLRMLQARRSDFGSKDRRSLSSAGELQGYGGKTLDPSPFRHRLQPRVRGGVPAATRRRCGFQGRSRLILKQRVGDVLAPHLIGRRGKTPLVLCRPLHSSLHNACSNGHYEVCEVLLRHGAANEADRNRKNRDGKTPLDLVKKGDEEVADLMRGEAALLEASKKGSVSRVKNLVTLSPAMINCR</sequence>
<dbReference type="OrthoDB" id="8057979at2759"/>
<dbReference type="SMART" id="SM00248">
    <property type="entry name" value="ANK"/>
    <property type="match status" value="3"/>
</dbReference>
<name>A0A7R8WQZ9_9CRUS</name>
<keyword evidence="1" id="KW-0677">Repeat</keyword>
<dbReference type="Pfam" id="PF13857">
    <property type="entry name" value="Ank_5"/>
    <property type="match status" value="1"/>
</dbReference>
<feature type="non-terminal residue" evidence="4">
    <location>
        <position position="300"/>
    </location>
</feature>
<dbReference type="PROSITE" id="PS50088">
    <property type="entry name" value="ANK_REPEAT"/>
    <property type="match status" value="1"/>
</dbReference>
<evidence type="ECO:0000256" key="3">
    <source>
        <dbReference type="SAM" id="MobiDB-lite"/>
    </source>
</evidence>
<feature type="region of interest" description="Disordered" evidence="3">
    <location>
        <begin position="127"/>
        <end position="168"/>
    </location>
</feature>
<dbReference type="InterPro" id="IPR036770">
    <property type="entry name" value="Ankyrin_rpt-contain_sf"/>
</dbReference>